<dbReference type="PANTHER" id="PTHR21310:SF48">
    <property type="entry name" value="AMINOGLYCOSIDE PHOSPHOTRANSFERASE DOMAIN-CONTAINING PROTEIN"/>
    <property type="match status" value="1"/>
</dbReference>
<protein>
    <recommendedName>
        <fullName evidence="1">Aminoglycoside phosphotransferase domain-containing protein</fullName>
    </recommendedName>
</protein>
<dbReference type="Pfam" id="PF01636">
    <property type="entry name" value="APH"/>
    <property type="match status" value="1"/>
</dbReference>
<keyword evidence="3" id="KW-1185">Reference proteome</keyword>
<comment type="caution">
    <text evidence="2">The sequence shown here is derived from an EMBL/GenBank/DDBJ whole genome shotgun (WGS) entry which is preliminary data.</text>
</comment>
<evidence type="ECO:0000313" key="2">
    <source>
        <dbReference type="EMBL" id="KAK7461329.1"/>
    </source>
</evidence>
<dbReference type="InterPro" id="IPR051678">
    <property type="entry name" value="AGP_Transferase"/>
</dbReference>
<dbReference type="InterPro" id="IPR002575">
    <property type="entry name" value="Aminoglycoside_PTrfase"/>
</dbReference>
<dbReference type="EMBL" id="JBANRG010000013">
    <property type="protein sequence ID" value="KAK7461329.1"/>
    <property type="molecule type" value="Genomic_DNA"/>
</dbReference>
<organism evidence="2 3">
    <name type="scientific">Marasmiellus scandens</name>
    <dbReference type="NCBI Taxonomy" id="2682957"/>
    <lineage>
        <taxon>Eukaryota</taxon>
        <taxon>Fungi</taxon>
        <taxon>Dikarya</taxon>
        <taxon>Basidiomycota</taxon>
        <taxon>Agaricomycotina</taxon>
        <taxon>Agaricomycetes</taxon>
        <taxon>Agaricomycetidae</taxon>
        <taxon>Agaricales</taxon>
        <taxon>Marasmiineae</taxon>
        <taxon>Omphalotaceae</taxon>
        <taxon>Marasmiellus</taxon>
    </lineage>
</organism>
<dbReference type="Gene3D" id="3.90.1200.10">
    <property type="match status" value="1"/>
</dbReference>
<dbReference type="PANTHER" id="PTHR21310">
    <property type="entry name" value="AMINOGLYCOSIDE PHOSPHOTRANSFERASE-RELATED-RELATED"/>
    <property type="match status" value="1"/>
</dbReference>
<dbReference type="SUPFAM" id="SSF56112">
    <property type="entry name" value="Protein kinase-like (PK-like)"/>
    <property type="match status" value="1"/>
</dbReference>
<proteinExistence type="predicted"/>
<dbReference type="InterPro" id="IPR011009">
    <property type="entry name" value="Kinase-like_dom_sf"/>
</dbReference>
<name>A0ABR1JGL9_9AGAR</name>
<dbReference type="Proteomes" id="UP001498398">
    <property type="component" value="Unassembled WGS sequence"/>
</dbReference>
<reference evidence="2 3" key="1">
    <citation type="submission" date="2024-01" db="EMBL/GenBank/DDBJ databases">
        <title>A draft genome for the cacao thread blight pathogen Marasmiellus scandens.</title>
        <authorList>
            <person name="Baruah I.K."/>
            <person name="Leung J."/>
            <person name="Bukari Y."/>
            <person name="Amoako-Attah I."/>
            <person name="Meinhardt L.W."/>
            <person name="Bailey B.A."/>
            <person name="Cohen S.P."/>
        </authorList>
    </citation>
    <scope>NUCLEOTIDE SEQUENCE [LARGE SCALE GENOMIC DNA]</scope>
    <source>
        <strain evidence="2 3">GH-19</strain>
    </source>
</reference>
<feature type="domain" description="Aminoglycoside phosphotransferase" evidence="1">
    <location>
        <begin position="111"/>
        <end position="293"/>
    </location>
</feature>
<sequence>MIFGKHQYRLSLTWSEWLRFLGLKGAAKPVDAFLLLQSLIAPAKRLPEKPLPIDASALDKLFGRPESQWLQEVEDSTGVHVMRKYGLAVKSCPLEALRQFGTEDELLCPEVLAMQLARKHTSIPVPRVHRVLPTEVEPELHWIGGTTNYWLVMHYIPGELLGIVWPRLSIWRKLWVVITLCRYVKELRKVLQPFDGHLGRISTDGEPLRCDLPGLFERSEKFSSYDALKTDYNNRWKSRGEDGRSCYADPNPLAFIHGDLHKFNIILGEDGQLWLIDWGYSGFYPRWFEYRRMFIMGSFQKVDGRVIQFQDHTWQLLAGIICDYDPWTLAWYRQLYNVCRNVRQ</sequence>
<gene>
    <name evidence="2" type="ORF">VKT23_008508</name>
</gene>
<evidence type="ECO:0000259" key="1">
    <source>
        <dbReference type="Pfam" id="PF01636"/>
    </source>
</evidence>
<evidence type="ECO:0000313" key="3">
    <source>
        <dbReference type="Proteomes" id="UP001498398"/>
    </source>
</evidence>
<accession>A0ABR1JGL9</accession>